<reference evidence="1 2" key="1">
    <citation type="submission" date="2023-07" db="EMBL/GenBank/DDBJ databases">
        <title>Sorghum-associated microbial communities from plants grown in Nebraska, USA.</title>
        <authorList>
            <person name="Schachtman D."/>
        </authorList>
    </citation>
    <scope>NUCLEOTIDE SEQUENCE [LARGE SCALE GENOMIC DNA]</scope>
    <source>
        <strain evidence="1 2">BE198</strain>
    </source>
</reference>
<evidence type="ECO:0000313" key="1">
    <source>
        <dbReference type="EMBL" id="MDR7134060.1"/>
    </source>
</evidence>
<gene>
    <name evidence="1" type="ORF">J2X06_001244</name>
</gene>
<dbReference type="Proteomes" id="UP001251524">
    <property type="component" value="Unassembled WGS sequence"/>
</dbReference>
<organism evidence="1 2">
    <name type="scientific">Lysobacter niastensis</name>
    <dbReference type="NCBI Taxonomy" id="380629"/>
    <lineage>
        <taxon>Bacteria</taxon>
        <taxon>Pseudomonadati</taxon>
        <taxon>Pseudomonadota</taxon>
        <taxon>Gammaproteobacteria</taxon>
        <taxon>Lysobacterales</taxon>
        <taxon>Lysobacteraceae</taxon>
        <taxon>Lysobacter</taxon>
    </lineage>
</organism>
<keyword evidence="2" id="KW-1185">Reference proteome</keyword>
<protein>
    <submittedName>
        <fullName evidence="1">Uncharacterized protein</fullName>
    </submittedName>
</protein>
<proteinExistence type="predicted"/>
<dbReference type="RefSeq" id="WP_310059706.1">
    <property type="nucleotide sequence ID" value="NZ_JAVDVY010000001.1"/>
</dbReference>
<comment type="caution">
    <text evidence="1">The sequence shown here is derived from an EMBL/GenBank/DDBJ whole genome shotgun (WGS) entry which is preliminary data.</text>
</comment>
<dbReference type="EMBL" id="JAVDVY010000001">
    <property type="protein sequence ID" value="MDR7134060.1"/>
    <property type="molecule type" value="Genomic_DNA"/>
</dbReference>
<name>A0ABU1W8Z0_9GAMM</name>
<accession>A0ABU1W8Z0</accession>
<sequence length="70" mass="7718">MSVRLKQEWASASRRLKLHLVRAGRVSEEPQAVVISAGVQHPQLLNDQPRMSNGKCFDDCVNVSQCLSAA</sequence>
<evidence type="ECO:0000313" key="2">
    <source>
        <dbReference type="Proteomes" id="UP001251524"/>
    </source>
</evidence>